<protein>
    <submittedName>
        <fullName evidence="1">Uncharacterized protein</fullName>
    </submittedName>
</protein>
<organism evidence="1 2">
    <name type="scientific">Cannabis sativa</name>
    <name type="common">Hemp</name>
    <name type="synonym">Marijuana</name>
    <dbReference type="NCBI Taxonomy" id="3483"/>
    <lineage>
        <taxon>Eukaryota</taxon>
        <taxon>Viridiplantae</taxon>
        <taxon>Streptophyta</taxon>
        <taxon>Embryophyta</taxon>
        <taxon>Tracheophyta</taxon>
        <taxon>Spermatophyta</taxon>
        <taxon>Magnoliopsida</taxon>
        <taxon>eudicotyledons</taxon>
        <taxon>Gunneridae</taxon>
        <taxon>Pentapetalae</taxon>
        <taxon>rosids</taxon>
        <taxon>fabids</taxon>
        <taxon>Rosales</taxon>
        <taxon>Cannabaceae</taxon>
        <taxon>Cannabis</taxon>
    </lineage>
</organism>
<gene>
    <name evidence="1" type="ORF">G4B88_000307</name>
</gene>
<evidence type="ECO:0000313" key="1">
    <source>
        <dbReference type="EMBL" id="KAF4350046.1"/>
    </source>
</evidence>
<dbReference type="Proteomes" id="UP000583929">
    <property type="component" value="Unassembled WGS sequence"/>
</dbReference>
<accession>A0A7J6DVK2</accession>
<reference evidence="1 2" key="1">
    <citation type="journal article" date="2020" name="bioRxiv">
        <title>Sequence and annotation of 42 cannabis genomes reveals extensive copy number variation in cannabinoid synthesis and pathogen resistance genes.</title>
        <authorList>
            <person name="Mckernan K.J."/>
            <person name="Helbert Y."/>
            <person name="Kane L.T."/>
            <person name="Ebling H."/>
            <person name="Zhang L."/>
            <person name="Liu B."/>
            <person name="Eaton Z."/>
            <person name="Mclaughlin S."/>
            <person name="Kingan S."/>
            <person name="Baybayan P."/>
            <person name="Concepcion G."/>
            <person name="Jordan M."/>
            <person name="Riva A."/>
            <person name="Barbazuk W."/>
            <person name="Harkins T."/>
        </authorList>
    </citation>
    <scope>NUCLEOTIDE SEQUENCE [LARGE SCALE GENOMIC DNA]</scope>
    <source>
        <strain evidence="2">cv. Jamaican Lion 4</strain>
        <tissue evidence="1">Leaf</tissue>
    </source>
</reference>
<proteinExistence type="predicted"/>
<sequence length="236" mass="26893">MAIRVLWFQLGLGPRNRKLAKVPLLIYVSTKLCFPFIDYTIRSSSQLFFEPFCGFCEFFLSREEDKTTALISKEPPKSMNISKKKAQLAHNQIEANRFSEDLSYSSYFHYHHRFVENLHQASVDIELKGGSSWHSGCICMPNYGYIRTEFVVPYGKQAKSLDGESQKASLSPAVRVSFNDKHRIIKVQNNIIHTCIRRCNYSELMTEFRSGGAETFSLPSSISITFFIVGLSEGSS</sequence>
<evidence type="ECO:0000313" key="2">
    <source>
        <dbReference type="Proteomes" id="UP000583929"/>
    </source>
</evidence>
<dbReference type="AlphaFoldDB" id="A0A7J6DVK2"/>
<comment type="caution">
    <text evidence="1">The sequence shown here is derived from an EMBL/GenBank/DDBJ whole genome shotgun (WGS) entry which is preliminary data.</text>
</comment>
<keyword evidence="2" id="KW-1185">Reference proteome</keyword>
<name>A0A7J6DVK2_CANSA</name>
<dbReference type="EMBL" id="JAATIQ010000612">
    <property type="protein sequence ID" value="KAF4350046.1"/>
    <property type="molecule type" value="Genomic_DNA"/>
</dbReference>